<proteinExistence type="predicted"/>
<dbReference type="PANTHER" id="PTHR12243:SF69">
    <property type="entry name" value="SI:CH73-59F11.3"/>
    <property type="match status" value="1"/>
</dbReference>
<organism evidence="2 3">
    <name type="scientific">Hypothenemus hampei</name>
    <name type="common">Coffee berry borer</name>
    <dbReference type="NCBI Taxonomy" id="57062"/>
    <lineage>
        <taxon>Eukaryota</taxon>
        <taxon>Metazoa</taxon>
        <taxon>Ecdysozoa</taxon>
        <taxon>Arthropoda</taxon>
        <taxon>Hexapoda</taxon>
        <taxon>Insecta</taxon>
        <taxon>Pterygota</taxon>
        <taxon>Neoptera</taxon>
        <taxon>Endopterygota</taxon>
        <taxon>Coleoptera</taxon>
        <taxon>Polyphaga</taxon>
        <taxon>Cucujiformia</taxon>
        <taxon>Curculionidae</taxon>
        <taxon>Scolytinae</taxon>
        <taxon>Hypothenemus</taxon>
    </lineage>
</organism>
<dbReference type="Pfam" id="PF10545">
    <property type="entry name" value="MADF_DNA_bdg"/>
    <property type="match status" value="1"/>
</dbReference>
<dbReference type="PANTHER" id="PTHR12243">
    <property type="entry name" value="MADF DOMAIN TRANSCRIPTION FACTOR"/>
    <property type="match status" value="1"/>
</dbReference>
<dbReference type="InterPro" id="IPR039353">
    <property type="entry name" value="TF_Adf1"/>
</dbReference>
<dbReference type="InterPro" id="IPR006578">
    <property type="entry name" value="MADF-dom"/>
</dbReference>
<evidence type="ECO:0000313" key="3">
    <source>
        <dbReference type="Proteomes" id="UP001566132"/>
    </source>
</evidence>
<dbReference type="PROSITE" id="PS51029">
    <property type="entry name" value="MADF"/>
    <property type="match status" value="1"/>
</dbReference>
<dbReference type="InterPro" id="IPR004210">
    <property type="entry name" value="BESS_motif"/>
</dbReference>
<dbReference type="Pfam" id="PF02944">
    <property type="entry name" value="BESS"/>
    <property type="match status" value="1"/>
</dbReference>
<dbReference type="AlphaFoldDB" id="A0ABD1E4E2"/>
<evidence type="ECO:0000259" key="1">
    <source>
        <dbReference type="PROSITE" id="PS51029"/>
    </source>
</evidence>
<dbReference type="EMBL" id="JBDJPC010000012">
    <property type="protein sequence ID" value="KAL1489220.1"/>
    <property type="molecule type" value="Genomic_DNA"/>
</dbReference>
<evidence type="ECO:0000313" key="2">
    <source>
        <dbReference type="EMBL" id="KAL1489220.1"/>
    </source>
</evidence>
<gene>
    <name evidence="2" type="ORF">ABEB36_014153</name>
</gene>
<comment type="caution">
    <text evidence="2">The sequence shown here is derived from an EMBL/GenBank/DDBJ whole genome shotgun (WGS) entry which is preliminary data.</text>
</comment>
<protein>
    <recommendedName>
        <fullName evidence="1">MADF domain-containing protein</fullName>
    </recommendedName>
</protein>
<name>A0ABD1E4E2_HYPHA</name>
<dbReference type="Proteomes" id="UP001566132">
    <property type="component" value="Unassembled WGS sequence"/>
</dbReference>
<accession>A0ABD1E4E2</accession>
<dbReference type="SMART" id="SM00595">
    <property type="entry name" value="MADF"/>
    <property type="match status" value="1"/>
</dbReference>
<keyword evidence="3" id="KW-1185">Reference proteome</keyword>
<sequence length="229" mass="26823">MSDENIDCEKLINEVQKRPGIFDKKLPEYSDRNKKEKLCNEVCQILVPSKAIQQKWKNFRDNFRKELQLQKNTVSGQATRKKRKYLYFNQLLFSLPTLEGAITSGNYETISPNENINNDSLILCHQGVEEFFRPPVQQSLLEILKQKQQPEDIDEHKTVLLSLLPSFKKLSDDQKFTVKMDFLRALQQAHKYCSQTFSHFNQTQFQQDQPQSHFQYTGLSTKRPSVNSC</sequence>
<feature type="domain" description="MADF" evidence="1">
    <location>
        <begin position="10"/>
        <end position="99"/>
    </location>
</feature>
<reference evidence="2 3" key="1">
    <citation type="submission" date="2024-05" db="EMBL/GenBank/DDBJ databases">
        <title>Genetic variation in Jamaican populations of the coffee berry borer (Hypothenemus hampei).</title>
        <authorList>
            <person name="Errbii M."/>
            <person name="Myrie A."/>
        </authorList>
    </citation>
    <scope>NUCLEOTIDE SEQUENCE [LARGE SCALE GENOMIC DNA]</scope>
    <source>
        <strain evidence="2">JA-Hopewell-2020-01-JO</strain>
        <tissue evidence="2">Whole body</tissue>
    </source>
</reference>